<feature type="region of interest" description="Disordered" evidence="1">
    <location>
        <begin position="99"/>
        <end position="130"/>
    </location>
</feature>
<gene>
    <name evidence="3" type="ORF">PAECIP111893_01133</name>
</gene>
<dbReference type="InterPro" id="IPR036582">
    <property type="entry name" value="Mao_N_sf"/>
</dbReference>
<dbReference type="Proteomes" id="UP000838686">
    <property type="component" value="Unassembled WGS sequence"/>
</dbReference>
<name>A0ABM9BZI2_9BACL</name>
<evidence type="ECO:0000256" key="1">
    <source>
        <dbReference type="SAM" id="MobiDB-lite"/>
    </source>
</evidence>
<organism evidence="3 4">
    <name type="scientific">Paenibacillus plantiphilus</name>
    <dbReference type="NCBI Taxonomy" id="2905650"/>
    <lineage>
        <taxon>Bacteria</taxon>
        <taxon>Bacillati</taxon>
        <taxon>Bacillota</taxon>
        <taxon>Bacilli</taxon>
        <taxon>Bacillales</taxon>
        <taxon>Paenibacillaceae</taxon>
        <taxon>Paenibacillus</taxon>
    </lineage>
</organism>
<dbReference type="RefSeq" id="WP_236339500.1">
    <property type="nucleotide sequence ID" value="NZ_CAKMMF010000005.1"/>
</dbReference>
<reference evidence="3" key="1">
    <citation type="submission" date="2022-01" db="EMBL/GenBank/DDBJ databases">
        <authorList>
            <person name="Criscuolo A."/>
        </authorList>
    </citation>
    <scope>NUCLEOTIDE SEQUENCE</scope>
    <source>
        <strain evidence="3">CIP111893</strain>
    </source>
</reference>
<dbReference type="EMBL" id="CAKMMF010000005">
    <property type="protein sequence ID" value="CAH1198850.1"/>
    <property type="molecule type" value="Genomic_DNA"/>
</dbReference>
<accession>A0ABM9BZI2</accession>
<dbReference type="Pfam" id="PF07833">
    <property type="entry name" value="Cu_amine_oxidN1"/>
    <property type="match status" value="1"/>
</dbReference>
<evidence type="ECO:0000313" key="3">
    <source>
        <dbReference type="EMBL" id="CAH1198850.1"/>
    </source>
</evidence>
<dbReference type="SUPFAM" id="SSF55383">
    <property type="entry name" value="Copper amine oxidase, domain N"/>
    <property type="match status" value="1"/>
</dbReference>
<keyword evidence="4" id="KW-1185">Reference proteome</keyword>
<comment type="caution">
    <text evidence="3">The sequence shown here is derived from an EMBL/GenBank/DDBJ whole genome shotgun (WGS) entry which is preliminary data.</text>
</comment>
<proteinExistence type="predicted"/>
<feature type="domain" description="Copper amine oxidase-like N-terminal" evidence="2">
    <location>
        <begin position="60"/>
        <end position="99"/>
    </location>
</feature>
<evidence type="ECO:0000313" key="4">
    <source>
        <dbReference type="Proteomes" id="UP000838686"/>
    </source>
</evidence>
<protein>
    <recommendedName>
        <fullName evidence="2">Copper amine oxidase-like N-terminal domain-containing protein</fullName>
    </recommendedName>
</protein>
<sequence length="283" mass="29945">MNISKKAFVSTILATGLLCGAVGVYSSNGVAVVQAYLNSTIKFTVNGASWTPKDANGKKLSPLVYNGSTYLPAKAVGEVLNAEVQYNGNSKTVAITTTGSANAGEPYNDAPTPATTKTPTTTTTPQQSSLPSEVLTLPANFDLGTSGEKYKPVGLAFIQAYGSALLSGSSSELNALVDKYMIDDIGNNNMGYKQSAKDYLAKAIAADIKNNDSATMEKYAALLKVTPLSDVEISSSFQNKSENSATLAYKVMVPGFIYSFNILLEFDIDNKTNTYLLTDISVL</sequence>
<evidence type="ECO:0000259" key="2">
    <source>
        <dbReference type="Pfam" id="PF07833"/>
    </source>
</evidence>
<feature type="compositionally biased region" description="Low complexity" evidence="1">
    <location>
        <begin position="110"/>
        <end position="125"/>
    </location>
</feature>
<dbReference type="InterPro" id="IPR012854">
    <property type="entry name" value="Cu_amine_oxidase-like_N"/>
</dbReference>